<dbReference type="Proteomes" id="UP001451303">
    <property type="component" value="Unassembled WGS sequence"/>
</dbReference>
<comment type="caution">
    <text evidence="1">The sequence shown here is derived from an EMBL/GenBank/DDBJ whole genome shotgun (WGS) entry which is preliminary data.</text>
</comment>
<gene>
    <name evidence="1" type="ORF">QR685DRAFT_552703</name>
</gene>
<sequence>MLYFKNIQRDRSQLDTALWVMSLDTDYISLEEPDWSEQSGAYHEPPLARMERQKQQASKNQISNQVAAIENDLGIRAAWEKHLGKEKEKNLRIIRAWEKTYIHVHNKAVPDQKVWQLAAEAKKREQKEILVDSEKSKVVKKVNDEKDLRKMEKQLTQGVQVTKQGWG</sequence>
<organism evidence="1 2">
    <name type="scientific">Neurospora intermedia</name>
    <dbReference type="NCBI Taxonomy" id="5142"/>
    <lineage>
        <taxon>Eukaryota</taxon>
        <taxon>Fungi</taxon>
        <taxon>Dikarya</taxon>
        <taxon>Ascomycota</taxon>
        <taxon>Pezizomycotina</taxon>
        <taxon>Sordariomycetes</taxon>
        <taxon>Sordariomycetidae</taxon>
        <taxon>Sordariales</taxon>
        <taxon>Sordariaceae</taxon>
        <taxon>Neurospora</taxon>
    </lineage>
</organism>
<protein>
    <submittedName>
        <fullName evidence="1">Uncharacterized protein</fullName>
    </submittedName>
</protein>
<accession>A0ABR3DHN9</accession>
<keyword evidence="2" id="KW-1185">Reference proteome</keyword>
<evidence type="ECO:0000313" key="2">
    <source>
        <dbReference type="Proteomes" id="UP001451303"/>
    </source>
</evidence>
<dbReference type="EMBL" id="JAVLET010000003">
    <property type="protein sequence ID" value="KAL0472196.1"/>
    <property type="molecule type" value="Genomic_DNA"/>
</dbReference>
<reference evidence="1 2" key="1">
    <citation type="submission" date="2023-09" db="EMBL/GenBank/DDBJ databases">
        <title>Multi-omics analysis of a traditional fermented food reveals byproduct-associated fungal strains for waste-to-food upcycling.</title>
        <authorList>
            <consortium name="Lawrence Berkeley National Laboratory"/>
            <person name="Rekdal V.M."/>
            <person name="Villalobos-Escobedo J.M."/>
            <person name="Rodriguez-Valeron N."/>
            <person name="Garcia M.O."/>
            <person name="Vasquez D.P."/>
            <person name="Damayanti I."/>
            <person name="Sorensen P.M."/>
            <person name="Baidoo E.E."/>
            <person name="De Carvalho A.C."/>
            <person name="Riley R."/>
            <person name="Lipzen A."/>
            <person name="He G."/>
            <person name="Yan M."/>
            <person name="Haridas S."/>
            <person name="Daum C."/>
            <person name="Yoshinaga Y."/>
            <person name="Ng V."/>
            <person name="Grigoriev I.V."/>
            <person name="Munk R."/>
            <person name="Nuraida L."/>
            <person name="Wijaya C.H."/>
            <person name="Morales P.-C."/>
            <person name="Keasling J.D."/>
        </authorList>
    </citation>
    <scope>NUCLEOTIDE SEQUENCE [LARGE SCALE GENOMIC DNA]</scope>
    <source>
        <strain evidence="1 2">FGSC 2613</strain>
    </source>
</reference>
<name>A0ABR3DHN9_NEUIN</name>
<proteinExistence type="predicted"/>
<evidence type="ECO:0000313" key="1">
    <source>
        <dbReference type="EMBL" id="KAL0472196.1"/>
    </source>
</evidence>